<dbReference type="GO" id="GO:0003985">
    <property type="term" value="F:acetyl-CoA C-acetyltransferase activity"/>
    <property type="evidence" value="ECO:0007669"/>
    <property type="project" value="UniProtKB-EC"/>
</dbReference>
<keyword evidence="5" id="KW-0479">Metal-binding</keyword>
<organism evidence="11 12">
    <name type="scientific">Mycena indigotica</name>
    <dbReference type="NCBI Taxonomy" id="2126181"/>
    <lineage>
        <taxon>Eukaryota</taxon>
        <taxon>Fungi</taxon>
        <taxon>Dikarya</taxon>
        <taxon>Basidiomycota</taxon>
        <taxon>Agaricomycotina</taxon>
        <taxon>Agaricomycetes</taxon>
        <taxon>Agaricomycetidae</taxon>
        <taxon>Agaricales</taxon>
        <taxon>Marasmiineae</taxon>
        <taxon>Mycenaceae</taxon>
        <taxon>Mycena</taxon>
    </lineage>
</organism>
<dbReference type="EC" id="2.3.1.9" evidence="3"/>
<dbReference type="Proteomes" id="UP000636479">
    <property type="component" value="Unassembled WGS sequence"/>
</dbReference>
<feature type="transmembrane region" description="Helical" evidence="8">
    <location>
        <begin position="611"/>
        <end position="631"/>
    </location>
</feature>
<name>A0A8H6W3A0_9AGAR</name>
<feature type="domain" description="Thiolase N-terminal" evidence="9">
    <location>
        <begin position="74"/>
        <end position="327"/>
    </location>
</feature>
<dbReference type="Pfam" id="PF07690">
    <property type="entry name" value="MFS_1"/>
    <property type="match status" value="1"/>
</dbReference>
<feature type="transmembrane region" description="Helical" evidence="8">
    <location>
        <begin position="844"/>
        <end position="864"/>
    </location>
</feature>
<dbReference type="CDD" id="cd00751">
    <property type="entry name" value="thiolase"/>
    <property type="match status" value="1"/>
</dbReference>
<feature type="domain" description="Thiolase C-terminal" evidence="10">
    <location>
        <begin position="335"/>
        <end position="445"/>
    </location>
</feature>
<feature type="transmembrane region" description="Helical" evidence="8">
    <location>
        <begin position="664"/>
        <end position="690"/>
    </location>
</feature>
<dbReference type="SUPFAM" id="SSF53901">
    <property type="entry name" value="Thiolase-like"/>
    <property type="match status" value="2"/>
</dbReference>
<evidence type="ECO:0000256" key="6">
    <source>
        <dbReference type="ARBA" id="ARBA00022958"/>
    </source>
</evidence>
<evidence type="ECO:0000256" key="3">
    <source>
        <dbReference type="ARBA" id="ARBA00012705"/>
    </source>
</evidence>
<feature type="transmembrane region" description="Helical" evidence="8">
    <location>
        <begin position="876"/>
        <end position="894"/>
    </location>
</feature>
<evidence type="ECO:0000256" key="4">
    <source>
        <dbReference type="ARBA" id="ARBA00022679"/>
    </source>
</evidence>
<dbReference type="GO" id="GO:0006635">
    <property type="term" value="P:fatty acid beta-oxidation"/>
    <property type="evidence" value="ECO:0007669"/>
    <property type="project" value="TreeGrafter"/>
</dbReference>
<evidence type="ECO:0000259" key="10">
    <source>
        <dbReference type="Pfam" id="PF02803"/>
    </source>
</evidence>
<gene>
    <name evidence="11" type="ORF">MIND_00698800</name>
</gene>
<evidence type="ECO:0000256" key="7">
    <source>
        <dbReference type="ARBA" id="ARBA00023315"/>
    </source>
</evidence>
<feature type="transmembrane region" description="Helical" evidence="8">
    <location>
        <begin position="806"/>
        <end position="824"/>
    </location>
</feature>
<dbReference type="AlphaFoldDB" id="A0A8H6W3A0"/>
<feature type="transmembrane region" description="Helical" evidence="8">
    <location>
        <begin position="967"/>
        <end position="986"/>
    </location>
</feature>
<dbReference type="InterPro" id="IPR002155">
    <property type="entry name" value="Thiolase"/>
</dbReference>
<dbReference type="Pfam" id="PF00108">
    <property type="entry name" value="Thiolase_N"/>
    <property type="match status" value="1"/>
</dbReference>
<keyword evidence="7" id="KW-0012">Acyltransferase</keyword>
<dbReference type="InterPro" id="IPR011701">
    <property type="entry name" value="MFS"/>
</dbReference>
<dbReference type="GeneID" id="59346208"/>
<dbReference type="GO" id="GO:0022857">
    <property type="term" value="F:transmembrane transporter activity"/>
    <property type="evidence" value="ECO:0007669"/>
    <property type="project" value="InterPro"/>
</dbReference>
<dbReference type="PANTHER" id="PTHR18919">
    <property type="entry name" value="ACETYL-COA C-ACYLTRANSFERASE"/>
    <property type="match status" value="1"/>
</dbReference>
<keyword evidence="8" id="KW-0472">Membrane</keyword>
<dbReference type="OrthoDB" id="5404651at2759"/>
<comment type="similarity">
    <text evidence="2">Belongs to the thiolase-like superfamily. Thiolase family.</text>
</comment>
<dbReference type="Pfam" id="PF02803">
    <property type="entry name" value="Thiolase_C"/>
    <property type="match status" value="1"/>
</dbReference>
<feature type="transmembrane region" description="Helical" evidence="8">
    <location>
        <begin position="933"/>
        <end position="955"/>
    </location>
</feature>
<dbReference type="NCBIfam" id="TIGR01930">
    <property type="entry name" value="AcCoA-C-Actrans"/>
    <property type="match status" value="1"/>
</dbReference>
<dbReference type="InterPro" id="IPR020617">
    <property type="entry name" value="Thiolase_C"/>
</dbReference>
<evidence type="ECO:0000256" key="1">
    <source>
        <dbReference type="ARBA" id="ARBA00004141"/>
    </source>
</evidence>
<dbReference type="PROSITE" id="PS00098">
    <property type="entry name" value="THIOLASE_1"/>
    <property type="match status" value="1"/>
</dbReference>
<accession>A0A8H6W3A0</accession>
<evidence type="ECO:0000256" key="5">
    <source>
        <dbReference type="ARBA" id="ARBA00022723"/>
    </source>
</evidence>
<keyword evidence="4" id="KW-0808">Transferase</keyword>
<dbReference type="GO" id="GO:0016020">
    <property type="term" value="C:membrane"/>
    <property type="evidence" value="ECO:0007669"/>
    <property type="project" value="UniProtKB-SubCell"/>
</dbReference>
<keyword evidence="8" id="KW-0812">Transmembrane</keyword>
<dbReference type="InterPro" id="IPR016039">
    <property type="entry name" value="Thiolase-like"/>
</dbReference>
<evidence type="ECO:0000259" key="9">
    <source>
        <dbReference type="Pfam" id="PF00108"/>
    </source>
</evidence>
<comment type="caution">
    <text evidence="11">The sequence shown here is derived from an EMBL/GenBank/DDBJ whole genome shotgun (WGS) entry which is preliminary data.</text>
</comment>
<dbReference type="Gene3D" id="1.20.1250.20">
    <property type="entry name" value="MFS general substrate transporter like domains"/>
    <property type="match status" value="2"/>
</dbReference>
<dbReference type="SUPFAM" id="SSF103473">
    <property type="entry name" value="MFS general substrate transporter"/>
    <property type="match status" value="1"/>
</dbReference>
<protein>
    <recommendedName>
        <fullName evidence="3">acetyl-CoA C-acetyltransferase</fullName>
        <ecNumber evidence="3">2.3.1.9</ecNumber>
    </recommendedName>
</protein>
<feature type="transmembrane region" description="Helical" evidence="8">
    <location>
        <begin position="638"/>
        <end position="658"/>
    </location>
</feature>
<dbReference type="PANTHER" id="PTHR18919:SF156">
    <property type="entry name" value="ACETYL-COA ACETYLTRANSFERASE, MITOCHONDRIAL"/>
    <property type="match status" value="1"/>
</dbReference>
<dbReference type="InterPro" id="IPR020615">
    <property type="entry name" value="Thiolase_acyl_enz_int_AS"/>
</dbReference>
<dbReference type="Gene3D" id="3.40.47.10">
    <property type="match status" value="2"/>
</dbReference>
<keyword evidence="6" id="KW-0630">Potassium</keyword>
<evidence type="ECO:0000256" key="8">
    <source>
        <dbReference type="SAM" id="Phobius"/>
    </source>
</evidence>
<keyword evidence="8" id="KW-1133">Transmembrane helix</keyword>
<proteinExistence type="inferred from homology"/>
<reference evidence="11" key="1">
    <citation type="submission" date="2020-05" db="EMBL/GenBank/DDBJ databases">
        <title>Mycena genomes resolve the evolution of fungal bioluminescence.</title>
        <authorList>
            <person name="Tsai I.J."/>
        </authorList>
    </citation>
    <scope>NUCLEOTIDE SEQUENCE</scope>
    <source>
        <strain evidence="11">171206Taipei</strain>
    </source>
</reference>
<dbReference type="GO" id="GO:0046872">
    <property type="term" value="F:metal ion binding"/>
    <property type="evidence" value="ECO:0007669"/>
    <property type="project" value="UniProtKB-KW"/>
</dbReference>
<comment type="subcellular location">
    <subcellularLocation>
        <location evidence="1">Membrane</location>
        <topology evidence="1">Multi-pass membrane protein</topology>
    </subcellularLocation>
</comment>
<dbReference type="InterPro" id="IPR036259">
    <property type="entry name" value="MFS_trans_sf"/>
</dbReference>
<dbReference type="FunFam" id="3.40.47.10:FF:000007">
    <property type="entry name" value="acetyl-CoA acetyltransferase, mitochondrial"/>
    <property type="match status" value="1"/>
</dbReference>
<feature type="transmembrane region" description="Helical" evidence="8">
    <location>
        <begin position="900"/>
        <end position="921"/>
    </location>
</feature>
<dbReference type="RefSeq" id="XP_037219336.1">
    <property type="nucleotide sequence ID" value="XM_037363692.1"/>
</dbReference>
<dbReference type="GO" id="GO:0005739">
    <property type="term" value="C:mitochondrion"/>
    <property type="evidence" value="ECO:0007669"/>
    <property type="project" value="TreeGrafter"/>
</dbReference>
<evidence type="ECO:0000313" key="11">
    <source>
        <dbReference type="EMBL" id="KAF7301336.1"/>
    </source>
</evidence>
<evidence type="ECO:0000256" key="2">
    <source>
        <dbReference type="ARBA" id="ARBA00010982"/>
    </source>
</evidence>
<dbReference type="EMBL" id="JACAZF010000006">
    <property type="protein sequence ID" value="KAF7301336.1"/>
    <property type="molecule type" value="Genomic_DNA"/>
</dbReference>
<keyword evidence="12" id="KW-1185">Reference proteome</keyword>
<evidence type="ECO:0000313" key="12">
    <source>
        <dbReference type="Proteomes" id="UP000636479"/>
    </source>
</evidence>
<feature type="transmembrane region" description="Helical" evidence="8">
    <location>
        <begin position="740"/>
        <end position="760"/>
    </location>
</feature>
<feature type="transmembrane region" description="Helical" evidence="8">
    <location>
        <begin position="702"/>
        <end position="720"/>
    </location>
</feature>
<sequence length="1028" mass="112128">MAEIVVGSGRDSFACDVVRLRLCFSLVLPFHRFFPLIVRHTYRMLSSGRCLLKTARPRFRHVHLSSSTMVHEAVIVAASRTPTGSLNGTLKSFTAPQLGTAALKHALASKQIDPSIVEELYFGNVVQAGVGQSPARQVALSAGLSTASDATTVNKVCASGMKSIILAAQSIQLGDRSVVAAGGMESMSNAPFLIPRTNPGFGKFTAIDSLENDGLWDVYNNQAMGNCGESAAVKLNISREAQDAHAVESYKRAERAWASGAFEAEIVPLTVKGKKGDTIVKEDEEYKRVIYEKVPSLRSAFKQGGSITAANSSPLSDGASALILMSAEKAKELGLKPLAKIVSYADAGVEPIDFPIAPTVAIPQALKKANLSVNDISLFEINEAFSVVVRIAEQVLTIDPAKINVNGGAVALGHAIGSSGARIVVSLVHALKSGEYGAAGVCNGVRRRSLCSHYSKTVVDNKRIQNMRRSRPKKFSRITARHPSVILSDPTKMSEKESSKASIERDRSEDKFDSVTIDSADGDEALRLVGLVKTAEFTEEYNLKLRRKLDKLIPPLCAAVYFTQFLDKTSLNYARLVFTLIGCSDVNSQNGNQYYGPADHRPAVTDLDQNYNLVSAAFYFGFLVFEFPTVYIAQKLRIAKYLGVNICIWGAVLMLHAVGTSFGAFFALRFLLGMCECCVAPILILIISMFYKKNEQASRISWFYVMNGLTQIFGGFVAYARLSIAGISFYAGNRLAPYKIIYILLGGLAIVVGICVLIWLPDSPVHAKFLTKEERIAALERVRDDQGGTENKRIKKDQVIEAVTDLRTWLIVLSTLLTSIPNGALSNYSNIIIKSFGYTSKQTLILSTPAGIVAALMTLFCGWFSDKKGERQLPIIIALVPTIVGSAILIGLNHSGMKGVLLFAVYLIGTFGSALSTIYAYNASNTSGHTKKSTINAMTLVSFAVGNIIGTQIFQPKDAPDYIPGKIAIMCLLIIQLFVSFLLRFINLRLNRKKRAHLERVKQERGWTDSDIQREREKHAFSDLTDKQ</sequence>
<dbReference type="InterPro" id="IPR020616">
    <property type="entry name" value="Thiolase_N"/>
</dbReference>